<keyword evidence="14" id="KW-0753">Steroid metabolism</keyword>
<proteinExistence type="inferred from homology"/>
<feature type="transmembrane region" description="Helical" evidence="19">
    <location>
        <begin position="295"/>
        <end position="317"/>
    </location>
</feature>
<comment type="catalytic activity">
    <reaction evidence="17">
        <text>ergosterol + NADP(+) = ergosta-5,7,22,24(28)-tetraen-3beta-ol + NADPH + H(+)</text>
        <dbReference type="Rhea" id="RHEA:18501"/>
        <dbReference type="ChEBI" id="CHEBI:15378"/>
        <dbReference type="ChEBI" id="CHEBI:16933"/>
        <dbReference type="ChEBI" id="CHEBI:18249"/>
        <dbReference type="ChEBI" id="CHEBI:57783"/>
        <dbReference type="ChEBI" id="CHEBI:58349"/>
        <dbReference type="EC" id="1.3.1.71"/>
    </reaction>
    <physiologicalReaction direction="right-to-left" evidence="17">
        <dbReference type="Rhea" id="RHEA:18503"/>
    </physiologicalReaction>
</comment>
<dbReference type="EMBL" id="JAACJN010000033">
    <property type="protein sequence ID" value="KAF5387365.1"/>
    <property type="molecule type" value="Genomic_DNA"/>
</dbReference>
<evidence type="ECO:0000256" key="14">
    <source>
        <dbReference type="ARBA" id="ARBA00023221"/>
    </source>
</evidence>
<evidence type="ECO:0000256" key="16">
    <source>
        <dbReference type="ARBA" id="ARBA00038892"/>
    </source>
</evidence>
<sequence>MNDMGEQNGLRQRKPNGHSDVITISEEGKKLDQKLDQHTTFEFGGPWGVFAIMTGFPLLMYYLWICLWFYDGQLVRPTSLDDVQPFLFRMWTHIRQDASPNWYAWKVYSGNIFFQLFLARVMPGYMQEGLPVPSLGYKTLMYNCNALTSLYATMGTAAVLHYTGIFRLTEIIDNYGHLMSVAMIWGFGVSFGMYFIAVATGTQMRMSGSFIYDVFMGASLNPRIGPVDLKMWAEVRIPWVIVFFLAISGACKQYETLGYVTPNMAFMCLATWFYINACAKGEECIPQTWDMYHEKWGFMVIFWNLAGVPFSYVYSVVYMASHDSSKYKFSTPTYIALYTTLCTAYYIWDTAMAQKSHFKMQTQGIHEFRKTFPQLPRNTVKNPTYIQTAHGNRLLTSGWWAWSRKPNYVADWIMSLTWGLVIGTATPIPYFYSIFFITVLVHRYALSSKRRNVEGAPRFWRRDDSDEGGGVVLPVQFIGGSAFDAAYSLPITIGSNNLSVTLQLDTGSSDLWVTGASCSTSSCSNVPSNQRYDPLSSTTASFSGIPFNLTYLKGQALGLVGWDSIDIGGYTIATQALAVASTVNAEPLSSSFNGIIGLALPDNSIIASQIPPTSSSAPDGAQFASNLFSLSPSSLIPAARFLSLTLERPGSSTIPSLFGIGKHPSADQVPQIGNGSNIHYSTPLSSLTDVGTSAGSLFWKAGIKDITVWVNSQARTIPLQKSSYESLPSAILDTGVPTILSTKVIADAIYGAIGVSPASDGNYYVDCKTPLNLTISLDGRPPISVHPLDLTTPPPSTQTSSSSCIGLIQAADSYLLGVADMILGVPFIRNTYMVLAYQVPNSDGSFPDLRPLTDDPQSPADPENNSQLVPRLGLQGLTNATVAIDEFNKVRVMGQPINGTPVLKSSDKKPNHVGLDVLFGLIGFFGLCFVLFGLRFCIMKRKYVRSGSSANGHGNLSRALGNASADAGGGGGLFAWFRPSKPKLDPISSDRKSLGNYELTGRHSPTAGRFPSEDALREMRYRAYVTKERMTSEYTVSSDHTRIGGGGGGDASDSEEGEMGWRKKAGRDSNEKALPPSQDAELAGGRTLTRDADWDLAKNFDWNRDTLVGLDSSKHQKNVSMASVRGISMSPERRPMIHSRQISDAEVPRGSVAELLTMEFSGHGRGASISRPLLQLPETAVTFDDVQTTHERTGSSNMEFGESSGMAGIGSARRNERLRSESLDISGEMRSMKSSAVTVERPLSSFSANSERGRPSRSPTGPRSSTLSSKSSVQDEPR</sequence>
<evidence type="ECO:0000256" key="10">
    <source>
        <dbReference type="ARBA" id="ARBA00023011"/>
    </source>
</evidence>
<keyword evidence="13" id="KW-1207">Sterol metabolism</keyword>
<evidence type="ECO:0000256" key="8">
    <source>
        <dbReference type="ARBA" id="ARBA00022989"/>
    </source>
</evidence>
<evidence type="ECO:0000256" key="7">
    <source>
        <dbReference type="ARBA" id="ARBA00022955"/>
    </source>
</evidence>
<evidence type="ECO:0000256" key="2">
    <source>
        <dbReference type="ARBA" id="ARBA00005402"/>
    </source>
</evidence>
<feature type="compositionally biased region" description="Basic and acidic residues" evidence="18">
    <location>
        <begin position="1213"/>
        <end position="1222"/>
    </location>
</feature>
<feature type="transmembrane region" description="Helical" evidence="19">
    <location>
        <begin position="257"/>
        <end position="275"/>
    </location>
</feature>
<evidence type="ECO:0000259" key="20">
    <source>
        <dbReference type="PROSITE" id="PS51767"/>
    </source>
</evidence>
<dbReference type="GO" id="GO:0004190">
    <property type="term" value="F:aspartic-type endopeptidase activity"/>
    <property type="evidence" value="ECO:0007669"/>
    <property type="project" value="InterPro"/>
</dbReference>
<dbReference type="InterPro" id="IPR021109">
    <property type="entry name" value="Peptidase_aspartic_dom_sf"/>
</dbReference>
<dbReference type="Gene3D" id="2.40.70.10">
    <property type="entry name" value="Acid Proteases"/>
    <property type="match status" value="2"/>
</dbReference>
<name>A0A8H5MAI1_9AGAR</name>
<feature type="region of interest" description="Disordered" evidence="18">
    <location>
        <begin position="987"/>
        <end position="1010"/>
    </location>
</feature>
<evidence type="ECO:0000256" key="5">
    <source>
        <dbReference type="ARBA" id="ARBA00022692"/>
    </source>
</evidence>
<keyword evidence="22" id="KW-1185">Reference proteome</keyword>
<dbReference type="GO" id="GO:0000246">
    <property type="term" value="F:Delta24(24-1) sterol reductase activity"/>
    <property type="evidence" value="ECO:0007669"/>
    <property type="project" value="UniProtKB-EC"/>
</dbReference>
<protein>
    <recommendedName>
        <fullName evidence="16">Delta(24(24(1)))-sterol reductase</fullName>
        <ecNumber evidence="16">1.3.1.71</ecNumber>
    </recommendedName>
</protein>
<comment type="caution">
    <text evidence="21">The sequence shown here is derived from an EMBL/GenBank/DDBJ whole genome shotgun (WGS) entry which is preliminary data.</text>
</comment>
<accession>A0A8H5MAI1</accession>
<dbReference type="GO" id="GO:0005789">
    <property type="term" value="C:endoplasmic reticulum membrane"/>
    <property type="evidence" value="ECO:0007669"/>
    <property type="project" value="TreeGrafter"/>
</dbReference>
<dbReference type="CDD" id="cd05471">
    <property type="entry name" value="pepsin_like"/>
    <property type="match status" value="1"/>
</dbReference>
<dbReference type="PANTHER" id="PTHR21257">
    <property type="entry name" value="DELTA(14)-STEROL REDUCTASE"/>
    <property type="match status" value="1"/>
</dbReference>
<evidence type="ECO:0000256" key="19">
    <source>
        <dbReference type="SAM" id="Phobius"/>
    </source>
</evidence>
<dbReference type="PRINTS" id="PR00792">
    <property type="entry name" value="PEPSIN"/>
</dbReference>
<comment type="similarity">
    <text evidence="3">Belongs to the peptidase A1 family.</text>
</comment>
<feature type="compositionally biased region" description="Low complexity" evidence="18">
    <location>
        <begin position="1256"/>
        <end position="1269"/>
    </location>
</feature>
<evidence type="ECO:0000313" key="21">
    <source>
        <dbReference type="EMBL" id="KAF5387365.1"/>
    </source>
</evidence>
<dbReference type="Pfam" id="PF01222">
    <property type="entry name" value="ERG4_ERG24"/>
    <property type="match status" value="1"/>
</dbReference>
<dbReference type="InterPro" id="IPR034164">
    <property type="entry name" value="Pepsin-like_dom"/>
</dbReference>
<dbReference type="EC" id="1.3.1.71" evidence="16"/>
<keyword evidence="5 19" id="KW-0812">Transmembrane</keyword>
<evidence type="ECO:0000256" key="4">
    <source>
        <dbReference type="ARBA" id="ARBA00022516"/>
    </source>
</evidence>
<evidence type="ECO:0000256" key="6">
    <source>
        <dbReference type="ARBA" id="ARBA00022857"/>
    </source>
</evidence>
<dbReference type="Proteomes" id="UP000518752">
    <property type="component" value="Unassembled WGS sequence"/>
</dbReference>
<reference evidence="21 22" key="1">
    <citation type="journal article" date="2020" name="ISME J.">
        <title>Uncovering the hidden diversity of litter-decomposition mechanisms in mushroom-forming fungi.</title>
        <authorList>
            <person name="Floudas D."/>
            <person name="Bentzer J."/>
            <person name="Ahren D."/>
            <person name="Johansson T."/>
            <person name="Persson P."/>
            <person name="Tunlid A."/>
        </authorList>
    </citation>
    <scope>NUCLEOTIDE SEQUENCE [LARGE SCALE GENOMIC DNA]</scope>
    <source>
        <strain evidence="21 22">CBS 406.79</strain>
    </source>
</reference>
<evidence type="ECO:0000256" key="17">
    <source>
        <dbReference type="ARBA" id="ARBA00048918"/>
    </source>
</evidence>
<dbReference type="PROSITE" id="PS51767">
    <property type="entry name" value="PEPTIDASE_A1"/>
    <property type="match status" value="1"/>
</dbReference>
<feature type="transmembrane region" description="Helical" evidence="19">
    <location>
        <begin position="47"/>
        <end position="70"/>
    </location>
</feature>
<keyword evidence="7" id="KW-0752">Steroid biosynthesis</keyword>
<keyword evidence="6" id="KW-0521">NADP</keyword>
<dbReference type="InterPro" id="IPR033121">
    <property type="entry name" value="PEPTIDASE_A1"/>
</dbReference>
<dbReference type="OrthoDB" id="5326588at2759"/>
<dbReference type="GO" id="GO:0006508">
    <property type="term" value="P:proteolysis"/>
    <property type="evidence" value="ECO:0007669"/>
    <property type="project" value="InterPro"/>
</dbReference>
<comment type="similarity">
    <text evidence="2">Belongs to the ERG4/ERG24 family.</text>
</comment>
<dbReference type="SUPFAM" id="SSF50630">
    <property type="entry name" value="Acid proteases"/>
    <property type="match status" value="1"/>
</dbReference>
<keyword evidence="10" id="KW-0756">Sterol biosynthesis</keyword>
<dbReference type="GO" id="GO:0006696">
    <property type="term" value="P:ergosterol biosynthetic process"/>
    <property type="evidence" value="ECO:0007669"/>
    <property type="project" value="TreeGrafter"/>
</dbReference>
<feature type="region of interest" description="Disordered" evidence="18">
    <location>
        <begin position="846"/>
        <end position="866"/>
    </location>
</feature>
<feature type="transmembrane region" description="Helical" evidence="19">
    <location>
        <begin position="913"/>
        <end position="934"/>
    </location>
</feature>
<feature type="transmembrane region" description="Helical" evidence="19">
    <location>
        <begin position="178"/>
        <end position="197"/>
    </location>
</feature>
<keyword evidence="12 19" id="KW-0472">Membrane</keyword>
<keyword evidence="4" id="KW-0444">Lipid biosynthesis</keyword>
<dbReference type="Gene3D" id="1.20.120.1630">
    <property type="match status" value="1"/>
</dbReference>
<feature type="region of interest" description="Disordered" evidence="18">
    <location>
        <begin position="1032"/>
        <end position="1086"/>
    </location>
</feature>
<organism evidence="21 22">
    <name type="scientific">Collybiopsis confluens</name>
    <dbReference type="NCBI Taxonomy" id="2823264"/>
    <lineage>
        <taxon>Eukaryota</taxon>
        <taxon>Fungi</taxon>
        <taxon>Dikarya</taxon>
        <taxon>Basidiomycota</taxon>
        <taxon>Agaricomycotina</taxon>
        <taxon>Agaricomycetes</taxon>
        <taxon>Agaricomycetidae</taxon>
        <taxon>Agaricales</taxon>
        <taxon>Marasmiineae</taxon>
        <taxon>Omphalotaceae</taxon>
        <taxon>Collybiopsis</taxon>
    </lineage>
</organism>
<evidence type="ECO:0000256" key="15">
    <source>
        <dbReference type="ARBA" id="ARBA00029435"/>
    </source>
</evidence>
<keyword evidence="9" id="KW-0560">Oxidoreductase</keyword>
<evidence type="ECO:0000256" key="1">
    <source>
        <dbReference type="ARBA" id="ARBA00004141"/>
    </source>
</evidence>
<gene>
    <name evidence="21" type="ORF">D9757_005741</name>
</gene>
<feature type="transmembrane region" description="Helical" evidence="19">
    <location>
        <begin position="329"/>
        <end position="348"/>
    </location>
</feature>
<keyword evidence="11" id="KW-0443">Lipid metabolism</keyword>
<evidence type="ECO:0000313" key="22">
    <source>
        <dbReference type="Proteomes" id="UP000518752"/>
    </source>
</evidence>
<evidence type="ECO:0000256" key="11">
    <source>
        <dbReference type="ARBA" id="ARBA00023098"/>
    </source>
</evidence>
<evidence type="ECO:0000256" key="13">
    <source>
        <dbReference type="ARBA" id="ARBA00023166"/>
    </source>
</evidence>
<comment type="subcellular location">
    <subcellularLocation>
        <location evidence="1">Membrane</location>
        <topology evidence="1">Multi-pass membrane protein</topology>
    </subcellularLocation>
</comment>
<dbReference type="InterPro" id="IPR018083">
    <property type="entry name" value="Sterol_reductase_CS"/>
</dbReference>
<feature type="transmembrane region" description="Helical" evidence="19">
    <location>
        <begin position="412"/>
        <end position="441"/>
    </location>
</feature>
<feature type="transmembrane region" description="Helical" evidence="19">
    <location>
        <begin position="146"/>
        <end position="166"/>
    </location>
</feature>
<dbReference type="PANTHER" id="PTHR21257:SF31">
    <property type="entry name" value="DELTA(24(24(1)))-STEROL REDUCTASE ERG4"/>
    <property type="match status" value="1"/>
</dbReference>
<feature type="domain" description="Peptidase A1" evidence="20">
    <location>
        <begin position="487"/>
        <end position="847"/>
    </location>
</feature>
<evidence type="ECO:0000256" key="9">
    <source>
        <dbReference type="ARBA" id="ARBA00023002"/>
    </source>
</evidence>
<comment type="pathway">
    <text evidence="15">Steroid metabolism; ergosterol biosynthesis.</text>
</comment>
<dbReference type="Pfam" id="PF00026">
    <property type="entry name" value="Asp"/>
    <property type="match status" value="2"/>
</dbReference>
<dbReference type="AlphaFoldDB" id="A0A8H5MAI1"/>
<keyword evidence="8 19" id="KW-1133">Transmembrane helix</keyword>
<feature type="region of interest" description="Disordered" evidence="18">
    <location>
        <begin position="1189"/>
        <end position="1278"/>
    </location>
</feature>
<dbReference type="InterPro" id="IPR001461">
    <property type="entry name" value="Aspartic_peptidase_A1"/>
</dbReference>
<evidence type="ECO:0000256" key="18">
    <source>
        <dbReference type="SAM" id="MobiDB-lite"/>
    </source>
</evidence>
<dbReference type="InterPro" id="IPR001171">
    <property type="entry name" value="ERG24_DHCR-like"/>
</dbReference>
<evidence type="ECO:0000256" key="12">
    <source>
        <dbReference type="ARBA" id="ARBA00023136"/>
    </source>
</evidence>
<dbReference type="PROSITE" id="PS01017">
    <property type="entry name" value="STEROL_REDUCT_1"/>
    <property type="match status" value="1"/>
</dbReference>
<evidence type="ECO:0000256" key="3">
    <source>
        <dbReference type="ARBA" id="ARBA00007447"/>
    </source>
</evidence>